<dbReference type="EMBL" id="JACMSC010000008">
    <property type="protein sequence ID" value="KAG6511786.1"/>
    <property type="molecule type" value="Genomic_DNA"/>
</dbReference>
<protein>
    <recommendedName>
        <fullName evidence="2">NUP160 helical domain-containing protein</fullName>
    </recommendedName>
</protein>
<organism evidence="3 4">
    <name type="scientific">Zingiber officinale</name>
    <name type="common">Ginger</name>
    <name type="synonym">Amomum zingiber</name>
    <dbReference type="NCBI Taxonomy" id="94328"/>
    <lineage>
        <taxon>Eukaryota</taxon>
        <taxon>Viridiplantae</taxon>
        <taxon>Streptophyta</taxon>
        <taxon>Embryophyta</taxon>
        <taxon>Tracheophyta</taxon>
        <taxon>Spermatophyta</taxon>
        <taxon>Magnoliopsida</taxon>
        <taxon>Liliopsida</taxon>
        <taxon>Zingiberales</taxon>
        <taxon>Zingiberaceae</taxon>
        <taxon>Zingiber</taxon>
    </lineage>
</organism>
<dbReference type="AlphaFoldDB" id="A0A8J5GXC4"/>
<gene>
    <name evidence="3" type="ORF">ZIOFF_029863</name>
</gene>
<keyword evidence="1" id="KW-1133">Transmembrane helix</keyword>
<dbReference type="InterPro" id="IPR035192">
    <property type="entry name" value="NUP160_hel_plant"/>
</dbReference>
<evidence type="ECO:0000313" key="3">
    <source>
        <dbReference type="EMBL" id="KAG6511786.1"/>
    </source>
</evidence>
<accession>A0A8J5GXC4</accession>
<dbReference type="GO" id="GO:0005643">
    <property type="term" value="C:nuclear pore"/>
    <property type="evidence" value="ECO:0007669"/>
    <property type="project" value="TreeGrafter"/>
</dbReference>
<feature type="domain" description="NUP160 helical" evidence="2">
    <location>
        <begin position="609"/>
        <end position="755"/>
    </location>
</feature>
<name>A0A8J5GXC4_ZINOF</name>
<keyword evidence="1" id="KW-0472">Membrane</keyword>
<dbReference type="Proteomes" id="UP000734854">
    <property type="component" value="Unassembled WGS sequence"/>
</dbReference>
<keyword evidence="1" id="KW-0812">Transmembrane</keyword>
<dbReference type="GO" id="GO:0017056">
    <property type="term" value="F:structural constituent of nuclear pore"/>
    <property type="evidence" value="ECO:0007669"/>
    <property type="project" value="TreeGrafter"/>
</dbReference>
<dbReference type="PANTHER" id="PTHR21286:SF0">
    <property type="entry name" value="NUCLEAR PORE COMPLEX PROTEIN NUP160"/>
    <property type="match status" value="1"/>
</dbReference>
<dbReference type="Pfam" id="PF17238">
    <property type="entry name" value="NUP160_helical_2"/>
    <property type="match status" value="1"/>
</dbReference>
<dbReference type="InterPro" id="IPR021717">
    <property type="entry name" value="Nucleoporin_Nup160"/>
</dbReference>
<reference evidence="3 4" key="1">
    <citation type="submission" date="2020-08" db="EMBL/GenBank/DDBJ databases">
        <title>Plant Genome Project.</title>
        <authorList>
            <person name="Zhang R.-G."/>
        </authorList>
    </citation>
    <scope>NUCLEOTIDE SEQUENCE [LARGE SCALE GENOMIC DNA]</scope>
    <source>
        <tissue evidence="3">Rhizome</tissue>
    </source>
</reference>
<evidence type="ECO:0000256" key="1">
    <source>
        <dbReference type="SAM" id="Phobius"/>
    </source>
</evidence>
<sequence length="847" mass="92537">MRSVVDGSSPLVADGFELQMDLSFNYDILIFFGFQYYSSLVDKISEASKTPRKTSVKTHLLAAHSFPLEALIQASASHSAFIAIPLLGHFLLPIPNGIIHFPSAFPSSNLSGANTSGASQIVGFLWIEYAFTRRMVPGGTREPTTKHLPEDSCGSSRGAAGYIRSILNDAVEQKPYVCSDMHITVVILALVSQVALAHGKVLITGGYLILERPNAGIVFTTTPCFYAIVKPLDSINPFVKQAVQYAIAAFKVILSEKEKLQKLLLQGLDITILGSNDFYSCRDQGCCVEYITLVGDNLASIFPDASLNPLLCGVPQPLLFFPLFGSRTLAYYPTSQATLLEDTSVYGTQSFYIKTCNLGINMPVSFSIRDDRPRHRNRVEVDPGLFSFGFLQDPGSSILQNGLSRRVLLSIGFAAASDSDSASASVAALVSGVNRVEEDEENIDPALGRACAADHALFSGTAVLNTFGGRVAEDPLASDVVFLHVTAAVVANLISFRLFAIVILSFLCALVIVLTTQLVGDIPLLQPGICHTSALSATLLEHKKYMSEFEFHSCTKVQYTNAAFVDASMDVVALIRKNSIYSDLWRELNSLYMVGYMVFEILSCSWTQDKDIDSELLLEMLRCMSHIRHQLGRAAGALYYESVVNPVTSSEDIVSQLLKIIEYGYSSSMTPLIQQIGIDATWTKQQTAHRSQRKFAVDMLISLNSLCSRATNWAGVLDTIEKFLPYLDLHSNIKTVDSKSIYNVNSVLLIQANITSCKSKSTTDGQKVCAYLPLFPSLFAFACLKVALHGDTLQTAINSPSSFSYCKMHSSIDSVTAVGFLRLGYPNSKFSRLFSIPSLLLVIMPLP</sequence>
<feature type="transmembrane region" description="Helical" evidence="1">
    <location>
        <begin position="498"/>
        <end position="519"/>
    </location>
</feature>
<evidence type="ECO:0000259" key="2">
    <source>
        <dbReference type="Pfam" id="PF17238"/>
    </source>
</evidence>
<comment type="caution">
    <text evidence="3">The sequence shown here is derived from an EMBL/GenBank/DDBJ whole genome shotgun (WGS) entry which is preliminary data.</text>
</comment>
<proteinExistence type="predicted"/>
<evidence type="ECO:0000313" key="4">
    <source>
        <dbReference type="Proteomes" id="UP000734854"/>
    </source>
</evidence>
<dbReference type="PANTHER" id="PTHR21286">
    <property type="entry name" value="NUCLEAR PORE COMPLEX PROTEIN NUP160"/>
    <property type="match status" value="1"/>
</dbReference>
<keyword evidence="4" id="KW-1185">Reference proteome</keyword>